<keyword evidence="3" id="KW-1185">Reference proteome</keyword>
<evidence type="ECO:0000313" key="2">
    <source>
        <dbReference type="EMBL" id="KZN94620.1"/>
    </source>
</evidence>
<organism evidence="2 3">
    <name type="scientific">Aeribacillus pallidus</name>
    <dbReference type="NCBI Taxonomy" id="33936"/>
    <lineage>
        <taxon>Bacteria</taxon>
        <taxon>Bacillati</taxon>
        <taxon>Bacillota</taxon>
        <taxon>Bacilli</taxon>
        <taxon>Bacillales</taxon>
        <taxon>Bacillaceae</taxon>
        <taxon>Aeribacillus</taxon>
    </lineage>
</organism>
<feature type="signal peptide" evidence="1">
    <location>
        <begin position="1"/>
        <end position="22"/>
    </location>
</feature>
<feature type="chain" id="PRO_5039560388" description="Small peptidoglycan-associated lipoprotein" evidence="1">
    <location>
        <begin position="23"/>
        <end position="124"/>
    </location>
</feature>
<sequence length="124" mass="14273">MVKFIAYTYTVAVLLLLSSCIADPKDDHSISISDKKQILFFTDQKMMEKESIYYDALLDLKKQFPEEMDNMMIYQADNPESKRFNIKTYPSIIVMDHDGIILHIKGSVSTKDEIVEPVSEVLSE</sequence>
<dbReference type="RefSeq" id="WP_063389646.1">
    <property type="nucleotide sequence ID" value="NZ_LWBR01000079.1"/>
</dbReference>
<protein>
    <recommendedName>
        <fullName evidence="4">Small peptidoglycan-associated lipoprotein</fullName>
    </recommendedName>
</protein>
<dbReference type="Proteomes" id="UP000076476">
    <property type="component" value="Unassembled WGS sequence"/>
</dbReference>
<comment type="caution">
    <text evidence="2">The sequence shown here is derived from an EMBL/GenBank/DDBJ whole genome shotgun (WGS) entry which is preliminary data.</text>
</comment>
<evidence type="ECO:0008006" key="4">
    <source>
        <dbReference type="Google" id="ProtNLM"/>
    </source>
</evidence>
<accession>A0A167YWD8</accession>
<proteinExistence type="predicted"/>
<dbReference type="AlphaFoldDB" id="A0A167YWD8"/>
<evidence type="ECO:0000256" key="1">
    <source>
        <dbReference type="SAM" id="SignalP"/>
    </source>
</evidence>
<gene>
    <name evidence="2" type="ORF">AZI98_18120</name>
</gene>
<name>A0A167YWD8_9BACI</name>
<dbReference type="OrthoDB" id="2878533at2"/>
<dbReference type="SUPFAM" id="SSF52833">
    <property type="entry name" value="Thioredoxin-like"/>
    <property type="match status" value="1"/>
</dbReference>
<dbReference type="InterPro" id="IPR036249">
    <property type="entry name" value="Thioredoxin-like_sf"/>
</dbReference>
<dbReference type="STRING" id="33936.AZI98_18120"/>
<keyword evidence="1" id="KW-0732">Signal</keyword>
<evidence type="ECO:0000313" key="3">
    <source>
        <dbReference type="Proteomes" id="UP000076476"/>
    </source>
</evidence>
<dbReference type="PROSITE" id="PS51257">
    <property type="entry name" value="PROKAR_LIPOPROTEIN"/>
    <property type="match status" value="1"/>
</dbReference>
<dbReference type="EMBL" id="LWBR01000079">
    <property type="protein sequence ID" value="KZN94620.1"/>
    <property type="molecule type" value="Genomic_DNA"/>
</dbReference>
<reference evidence="2 3" key="1">
    <citation type="submission" date="2016-04" db="EMBL/GenBank/DDBJ databases">
        <title>Draft genome sequence of Aeribacillus pallidus 8m3 from petroleum reservoir.</title>
        <authorList>
            <person name="Poltaraus A.B."/>
            <person name="Nazina T.N."/>
            <person name="Tourova T.P."/>
            <person name="Malakho S.M."/>
            <person name="Korshunova A.V."/>
            <person name="Sokolova D.S."/>
        </authorList>
    </citation>
    <scope>NUCLEOTIDE SEQUENCE [LARGE SCALE GENOMIC DNA]</scope>
    <source>
        <strain evidence="2 3">8m3</strain>
    </source>
</reference>